<dbReference type="Proteomes" id="UP001238096">
    <property type="component" value="Chromosome"/>
</dbReference>
<dbReference type="Gene3D" id="3.30.420.40">
    <property type="match status" value="1"/>
</dbReference>
<dbReference type="PANTHER" id="PTHR18964:SF165">
    <property type="entry name" value="BETA-GLUCOSIDE KINASE"/>
    <property type="match status" value="1"/>
</dbReference>
<keyword evidence="3" id="KW-1185">Reference proteome</keyword>
<dbReference type="InterPro" id="IPR000600">
    <property type="entry name" value="ROK"/>
</dbReference>
<protein>
    <submittedName>
        <fullName evidence="2">ROK family protein</fullName>
    </submittedName>
</protein>
<name>A0ABY9LFR9_9STRE</name>
<dbReference type="InterPro" id="IPR043129">
    <property type="entry name" value="ATPase_NBD"/>
</dbReference>
<evidence type="ECO:0000256" key="1">
    <source>
        <dbReference type="ARBA" id="ARBA00006479"/>
    </source>
</evidence>
<dbReference type="SUPFAM" id="SSF53067">
    <property type="entry name" value="Actin-like ATPase domain"/>
    <property type="match status" value="1"/>
</dbReference>
<dbReference type="EMBL" id="CP110509">
    <property type="protein sequence ID" value="WMB27758.1"/>
    <property type="molecule type" value="Genomic_DNA"/>
</dbReference>
<dbReference type="PANTHER" id="PTHR18964">
    <property type="entry name" value="ROK (REPRESSOR, ORF, KINASE) FAMILY"/>
    <property type="match status" value="1"/>
</dbReference>
<comment type="similarity">
    <text evidence="1">Belongs to the ROK (NagC/XylR) family.</text>
</comment>
<gene>
    <name evidence="2" type="ORF">N1496_06655</name>
</gene>
<sequence>MVDYLAQGLANISYIINPSLIVLGGGIMAQEDYLADKISLALKTYLVSSLYDPLTIRFAKYGNDAGMMGAFYHFKQKQEVRGVKA</sequence>
<accession>A0ABY9LFR9</accession>
<reference evidence="3" key="1">
    <citation type="submission" date="2022-10" db="EMBL/GenBank/DDBJ databases">
        <title>Streptococcus didelphis as causative of fatal infections in opossums (Didelphis albiventris).</title>
        <authorList>
            <person name="Breyer G.M."/>
            <person name="Da Silva M.E.R.J."/>
            <person name="Siqueira F.M."/>
        </authorList>
    </citation>
    <scope>NUCLEOTIDE SEQUENCE [LARGE SCALE GENOMIC DNA]</scope>
    <source>
        <strain evidence="3">LBVP101/21</strain>
    </source>
</reference>
<organism evidence="2 3">
    <name type="scientific">Streptococcus didelphis</name>
    <dbReference type="NCBI Taxonomy" id="102886"/>
    <lineage>
        <taxon>Bacteria</taxon>
        <taxon>Bacillati</taxon>
        <taxon>Bacillota</taxon>
        <taxon>Bacilli</taxon>
        <taxon>Lactobacillales</taxon>
        <taxon>Streptococcaceae</taxon>
        <taxon>Streptococcus</taxon>
    </lineage>
</organism>
<evidence type="ECO:0000313" key="3">
    <source>
        <dbReference type="Proteomes" id="UP001238096"/>
    </source>
</evidence>
<dbReference type="Pfam" id="PF00480">
    <property type="entry name" value="ROK"/>
    <property type="match status" value="1"/>
</dbReference>
<proteinExistence type="inferred from homology"/>
<dbReference type="RefSeq" id="WP_306675754.1">
    <property type="nucleotide sequence ID" value="NZ_CP110509.1"/>
</dbReference>
<evidence type="ECO:0000313" key="2">
    <source>
        <dbReference type="EMBL" id="WMB27758.1"/>
    </source>
</evidence>